<dbReference type="CDD" id="cd06225">
    <property type="entry name" value="HAMP"/>
    <property type="match status" value="1"/>
</dbReference>
<comment type="subcellular location">
    <subcellularLocation>
        <location evidence="2">Cell membrane</location>
        <topology evidence="2">Multi-pass membrane protein</topology>
    </subcellularLocation>
</comment>
<evidence type="ECO:0000256" key="8">
    <source>
        <dbReference type="ARBA" id="ARBA00022741"/>
    </source>
</evidence>
<dbReference type="PANTHER" id="PTHR45528:SF1">
    <property type="entry name" value="SENSOR HISTIDINE KINASE CPXA"/>
    <property type="match status" value="1"/>
</dbReference>
<dbReference type="Gene3D" id="6.10.340.10">
    <property type="match status" value="1"/>
</dbReference>
<dbReference type="EMBL" id="DVGK01000033">
    <property type="protein sequence ID" value="HIR12799.1"/>
    <property type="molecule type" value="Genomic_DNA"/>
</dbReference>
<dbReference type="InterPro" id="IPR050398">
    <property type="entry name" value="HssS/ArlS-like"/>
</dbReference>
<dbReference type="EC" id="2.7.13.3" evidence="3"/>
<dbReference type="InterPro" id="IPR036890">
    <property type="entry name" value="HATPase_C_sf"/>
</dbReference>
<sequence length="454" mass="52067">MKHKSSTIYFRLVKLLIFAGLLAAAGFAAMDAAVTGILDYYFSHSDYAETQTQKSIDELQDYIEKNNVNTTDGEALTRWVKRQSIVSMQIYKNNVLTYDSNYPDEAEIQESNSEREFYDWETYYILQFADGSAEVVLYGLYNFRIYGYAMLAELLLSFLLFLIVVMAGIRKTMRYILVLNKEIGILEGGNLDYSITIQGKDELAMVAASLESMRKSFKAQVEKEAYLTRANKKLITEMSHDLRTPLTSILIYTEILKNKRYDSPRQMQEYVEKIDRKAHQMKQLAENIFEYALISSETRVVLDEPVPMKELLYDTLSEAASHLEQNGFQTEFDMLWGQGKIQVNAGYLTRIMDNILSNIVKYGDAQECVKIEVRSDGDWGTVRFSNKKSCCGNKNDSNQIGLKNIEGMMKKMGGVSNVEDTQEYFSISLRFRYAEESADGLCDSRRRQKEADGR</sequence>
<evidence type="ECO:0000256" key="11">
    <source>
        <dbReference type="ARBA" id="ARBA00022989"/>
    </source>
</evidence>
<keyword evidence="6" id="KW-0808">Transferase</keyword>
<keyword evidence="5" id="KW-0597">Phosphoprotein</keyword>
<dbReference type="Proteomes" id="UP000886757">
    <property type="component" value="Unassembled WGS sequence"/>
</dbReference>
<comment type="catalytic activity">
    <reaction evidence="1">
        <text>ATP + protein L-histidine = ADP + protein N-phospho-L-histidine.</text>
        <dbReference type="EC" id="2.7.13.3"/>
    </reaction>
</comment>
<evidence type="ECO:0000256" key="5">
    <source>
        <dbReference type="ARBA" id="ARBA00022553"/>
    </source>
</evidence>
<organism evidence="18 19">
    <name type="scientific">Candidatus Choladousia intestinavium</name>
    <dbReference type="NCBI Taxonomy" id="2840727"/>
    <lineage>
        <taxon>Bacteria</taxon>
        <taxon>Bacillati</taxon>
        <taxon>Bacillota</taxon>
        <taxon>Clostridia</taxon>
        <taxon>Lachnospirales</taxon>
        <taxon>Lachnospiraceae</taxon>
        <taxon>Lachnospiraceae incertae sedis</taxon>
        <taxon>Candidatus Choladousia</taxon>
    </lineage>
</organism>
<keyword evidence="11 14" id="KW-1133">Transmembrane helix</keyword>
<dbReference type="SUPFAM" id="SSF55874">
    <property type="entry name" value="ATPase domain of HSP90 chaperone/DNA topoisomerase II/histidine kinase"/>
    <property type="match status" value="1"/>
</dbReference>
<feature type="signal peptide" evidence="15">
    <location>
        <begin position="1"/>
        <end position="28"/>
    </location>
</feature>
<dbReference type="Gene3D" id="1.10.287.130">
    <property type="match status" value="1"/>
</dbReference>
<dbReference type="GO" id="GO:0005886">
    <property type="term" value="C:plasma membrane"/>
    <property type="evidence" value="ECO:0007669"/>
    <property type="project" value="UniProtKB-SubCell"/>
</dbReference>
<evidence type="ECO:0000256" key="13">
    <source>
        <dbReference type="ARBA" id="ARBA00023136"/>
    </source>
</evidence>
<keyword evidence="9 18" id="KW-0418">Kinase</keyword>
<reference evidence="18" key="2">
    <citation type="journal article" date="2021" name="PeerJ">
        <title>Extensive microbial diversity within the chicken gut microbiome revealed by metagenomics and culture.</title>
        <authorList>
            <person name="Gilroy R."/>
            <person name="Ravi A."/>
            <person name="Getino M."/>
            <person name="Pursley I."/>
            <person name="Horton D.L."/>
            <person name="Alikhan N.F."/>
            <person name="Baker D."/>
            <person name="Gharbi K."/>
            <person name="Hall N."/>
            <person name="Watson M."/>
            <person name="Adriaenssens E.M."/>
            <person name="Foster-Nyarko E."/>
            <person name="Jarju S."/>
            <person name="Secka A."/>
            <person name="Antonio M."/>
            <person name="Oren A."/>
            <person name="Chaudhuri R.R."/>
            <person name="La Ragione R."/>
            <person name="Hildebrand F."/>
            <person name="Pallen M.J."/>
        </authorList>
    </citation>
    <scope>NUCLEOTIDE SEQUENCE</scope>
    <source>
        <strain evidence="18">ChiSjej4B22-8148</strain>
    </source>
</reference>
<keyword evidence="13 14" id="KW-0472">Membrane</keyword>
<evidence type="ECO:0000313" key="19">
    <source>
        <dbReference type="Proteomes" id="UP000886757"/>
    </source>
</evidence>
<dbReference type="Gene3D" id="3.30.565.10">
    <property type="entry name" value="Histidine kinase-like ATPase, C-terminal domain"/>
    <property type="match status" value="1"/>
</dbReference>
<evidence type="ECO:0000256" key="9">
    <source>
        <dbReference type="ARBA" id="ARBA00022777"/>
    </source>
</evidence>
<evidence type="ECO:0000256" key="10">
    <source>
        <dbReference type="ARBA" id="ARBA00022840"/>
    </source>
</evidence>
<feature type="chain" id="PRO_5039304784" description="histidine kinase" evidence="15">
    <location>
        <begin position="29"/>
        <end position="454"/>
    </location>
</feature>
<evidence type="ECO:0000313" key="18">
    <source>
        <dbReference type="EMBL" id="HIR12799.1"/>
    </source>
</evidence>
<evidence type="ECO:0000256" key="14">
    <source>
        <dbReference type="SAM" id="Phobius"/>
    </source>
</evidence>
<keyword evidence="15" id="KW-0732">Signal</keyword>
<feature type="transmembrane region" description="Helical" evidence="14">
    <location>
        <begin position="145"/>
        <end position="169"/>
    </location>
</feature>
<comment type="caution">
    <text evidence="18">The sequence shown here is derived from an EMBL/GenBank/DDBJ whole genome shotgun (WGS) entry which is preliminary data.</text>
</comment>
<dbReference type="Pfam" id="PF00512">
    <property type="entry name" value="HisKA"/>
    <property type="match status" value="1"/>
</dbReference>
<dbReference type="InterPro" id="IPR005467">
    <property type="entry name" value="His_kinase_dom"/>
</dbReference>
<evidence type="ECO:0000259" key="17">
    <source>
        <dbReference type="PROSITE" id="PS50885"/>
    </source>
</evidence>
<evidence type="ECO:0000256" key="15">
    <source>
        <dbReference type="SAM" id="SignalP"/>
    </source>
</evidence>
<dbReference type="Pfam" id="PF00672">
    <property type="entry name" value="HAMP"/>
    <property type="match status" value="1"/>
</dbReference>
<dbReference type="AlphaFoldDB" id="A0A9D1ABB2"/>
<dbReference type="PANTHER" id="PTHR45528">
    <property type="entry name" value="SENSOR HISTIDINE KINASE CPXA"/>
    <property type="match status" value="1"/>
</dbReference>
<evidence type="ECO:0000259" key="16">
    <source>
        <dbReference type="PROSITE" id="PS50109"/>
    </source>
</evidence>
<protein>
    <recommendedName>
        <fullName evidence="3">histidine kinase</fullName>
        <ecNumber evidence="3">2.7.13.3</ecNumber>
    </recommendedName>
</protein>
<dbReference type="SMART" id="SM00388">
    <property type="entry name" value="HisKA"/>
    <property type="match status" value="1"/>
</dbReference>
<evidence type="ECO:0000256" key="7">
    <source>
        <dbReference type="ARBA" id="ARBA00022692"/>
    </source>
</evidence>
<accession>A0A9D1ABB2</accession>
<dbReference type="InterPro" id="IPR003661">
    <property type="entry name" value="HisK_dim/P_dom"/>
</dbReference>
<evidence type="ECO:0000256" key="3">
    <source>
        <dbReference type="ARBA" id="ARBA00012438"/>
    </source>
</evidence>
<keyword evidence="10" id="KW-0067">ATP-binding</keyword>
<reference evidence="18" key="1">
    <citation type="submission" date="2020-10" db="EMBL/GenBank/DDBJ databases">
        <authorList>
            <person name="Gilroy R."/>
        </authorList>
    </citation>
    <scope>NUCLEOTIDE SEQUENCE</scope>
    <source>
        <strain evidence="18">ChiSjej4B22-8148</strain>
    </source>
</reference>
<dbReference type="GO" id="GO:0005524">
    <property type="term" value="F:ATP binding"/>
    <property type="evidence" value="ECO:0007669"/>
    <property type="project" value="UniProtKB-KW"/>
</dbReference>
<evidence type="ECO:0000256" key="4">
    <source>
        <dbReference type="ARBA" id="ARBA00022475"/>
    </source>
</evidence>
<evidence type="ECO:0000256" key="12">
    <source>
        <dbReference type="ARBA" id="ARBA00023012"/>
    </source>
</evidence>
<keyword evidence="12" id="KW-0902">Two-component regulatory system</keyword>
<keyword evidence="8" id="KW-0547">Nucleotide-binding</keyword>
<keyword evidence="4" id="KW-1003">Cell membrane</keyword>
<gene>
    <name evidence="18" type="ORF">IAB31_02610</name>
</gene>
<dbReference type="PROSITE" id="PS50885">
    <property type="entry name" value="HAMP"/>
    <property type="match status" value="1"/>
</dbReference>
<dbReference type="CDD" id="cd00082">
    <property type="entry name" value="HisKA"/>
    <property type="match status" value="1"/>
</dbReference>
<keyword evidence="7 14" id="KW-0812">Transmembrane</keyword>
<evidence type="ECO:0000256" key="2">
    <source>
        <dbReference type="ARBA" id="ARBA00004651"/>
    </source>
</evidence>
<evidence type="ECO:0000256" key="6">
    <source>
        <dbReference type="ARBA" id="ARBA00022679"/>
    </source>
</evidence>
<dbReference type="InterPro" id="IPR036097">
    <property type="entry name" value="HisK_dim/P_sf"/>
</dbReference>
<feature type="domain" description="Histidine kinase" evidence="16">
    <location>
        <begin position="237"/>
        <end position="435"/>
    </location>
</feature>
<feature type="domain" description="HAMP" evidence="17">
    <location>
        <begin position="170"/>
        <end position="222"/>
    </location>
</feature>
<name>A0A9D1ABB2_9FIRM</name>
<dbReference type="GO" id="GO:0000155">
    <property type="term" value="F:phosphorelay sensor kinase activity"/>
    <property type="evidence" value="ECO:0007669"/>
    <property type="project" value="InterPro"/>
</dbReference>
<dbReference type="SUPFAM" id="SSF47384">
    <property type="entry name" value="Homodimeric domain of signal transducing histidine kinase"/>
    <property type="match status" value="1"/>
</dbReference>
<evidence type="ECO:0000256" key="1">
    <source>
        <dbReference type="ARBA" id="ARBA00000085"/>
    </source>
</evidence>
<dbReference type="PROSITE" id="PS50109">
    <property type="entry name" value="HIS_KIN"/>
    <property type="match status" value="1"/>
</dbReference>
<proteinExistence type="predicted"/>
<dbReference type="InterPro" id="IPR003660">
    <property type="entry name" value="HAMP_dom"/>
</dbReference>